<dbReference type="OMA" id="TTDWEVA"/>
<dbReference type="Pfam" id="PF23635">
    <property type="entry name" value="Beta-prop_AT5G49610-like"/>
    <property type="match status" value="1"/>
</dbReference>
<dbReference type="InterPro" id="IPR036047">
    <property type="entry name" value="F-box-like_dom_sf"/>
</dbReference>
<comment type="caution">
    <text evidence="2">The sequence shown here is derived from an EMBL/GenBank/DDBJ whole genome shotgun (WGS) entry which is preliminary data.</text>
</comment>
<dbReference type="Gramene" id="EES16368">
    <property type="protein sequence ID" value="EES16368"/>
    <property type="gene ID" value="SORBI_3008G168700"/>
</dbReference>
<dbReference type="PANTHER" id="PTHR33207">
    <property type="entry name" value="F-BOX DOMAIN CONTAINING PROTEIN-RELATED"/>
    <property type="match status" value="1"/>
</dbReference>
<evidence type="ECO:0000259" key="1">
    <source>
        <dbReference type="PROSITE" id="PS50181"/>
    </source>
</evidence>
<organism evidence="2 3">
    <name type="scientific">Sorghum bicolor</name>
    <name type="common">Sorghum</name>
    <name type="synonym">Sorghum vulgare</name>
    <dbReference type="NCBI Taxonomy" id="4558"/>
    <lineage>
        <taxon>Eukaryota</taxon>
        <taxon>Viridiplantae</taxon>
        <taxon>Streptophyta</taxon>
        <taxon>Embryophyta</taxon>
        <taxon>Tracheophyta</taxon>
        <taxon>Spermatophyta</taxon>
        <taxon>Magnoliopsida</taxon>
        <taxon>Liliopsida</taxon>
        <taxon>Poales</taxon>
        <taxon>Poaceae</taxon>
        <taxon>PACMAD clade</taxon>
        <taxon>Panicoideae</taxon>
        <taxon>Andropogonodae</taxon>
        <taxon>Andropogoneae</taxon>
        <taxon>Sorghinae</taxon>
        <taxon>Sorghum</taxon>
    </lineage>
</organism>
<dbReference type="InterPro" id="IPR001810">
    <property type="entry name" value="F-box_dom"/>
</dbReference>
<dbReference type="SUPFAM" id="SSF81383">
    <property type="entry name" value="F-box domain"/>
    <property type="match status" value="1"/>
</dbReference>
<gene>
    <name evidence="2" type="ORF">BDA96_08G186800</name>
</gene>
<name>A0A921QJQ4_SORBI</name>
<protein>
    <recommendedName>
        <fullName evidence="1">F-box domain-containing protein</fullName>
    </recommendedName>
</protein>
<accession>A0A921QJQ4</accession>
<dbReference type="Gene3D" id="1.20.1280.50">
    <property type="match status" value="1"/>
</dbReference>
<dbReference type="Proteomes" id="UP000807115">
    <property type="component" value="Chromosome 8"/>
</dbReference>
<dbReference type="PROSITE" id="PS50181">
    <property type="entry name" value="FBOX"/>
    <property type="match status" value="1"/>
</dbReference>
<sequence length="412" mass="45161">MERQQWRRKCKNVGGMETPATSVHDVPDEVLRLILLRLQSPLCLVRAAYTCRRWRGIVAADGGAVLRLARTQHPPFVVGHYHHRGCGPITFVPSSPPARIDCRRFSLDFLPLGASSWNVVDCHGGLVLLLERGRPPLPKLLICDPLTRRHRGMRYKPPTEHAGCTVADAFLLDNDGGGGISMSNFTVVYRLNNSGLGPGACVFATCSGGHGVRFVCASANDLDKNCRGQVAGRVDGCLYLGLTTAGSVILLDKATLDFSQVDLPSQVDPSKKDYHASFRVVHGAGPDSASPPTARIVHANGEELEVFRRVHGTAEWVLEHNIVRLSEVACGLPSYLAERPFHWTVKVIADGVGFAVLSVLDSSKRKWLLTVDVDTMEVQFIPESTYHLYRGTRATSTYTLPEFMICSRIVAN</sequence>
<reference evidence="2" key="1">
    <citation type="journal article" date="2019" name="BMC Genomics">
        <title>A new reference genome for Sorghum bicolor reveals high levels of sequence similarity between sweet and grain genotypes: implications for the genetics of sugar metabolism.</title>
        <authorList>
            <person name="Cooper E.A."/>
            <person name="Brenton Z.W."/>
            <person name="Flinn B.S."/>
            <person name="Jenkins J."/>
            <person name="Shu S."/>
            <person name="Flowers D."/>
            <person name="Luo F."/>
            <person name="Wang Y."/>
            <person name="Xia P."/>
            <person name="Barry K."/>
            <person name="Daum C."/>
            <person name="Lipzen A."/>
            <person name="Yoshinaga Y."/>
            <person name="Schmutz J."/>
            <person name="Saski C."/>
            <person name="Vermerris W."/>
            <person name="Kresovich S."/>
        </authorList>
    </citation>
    <scope>NUCLEOTIDE SEQUENCE</scope>
</reference>
<reference evidence="2" key="2">
    <citation type="submission" date="2020-10" db="EMBL/GenBank/DDBJ databases">
        <authorList>
            <person name="Cooper E.A."/>
            <person name="Brenton Z.W."/>
            <person name="Flinn B.S."/>
            <person name="Jenkins J."/>
            <person name="Shu S."/>
            <person name="Flowers D."/>
            <person name="Luo F."/>
            <person name="Wang Y."/>
            <person name="Xia P."/>
            <person name="Barry K."/>
            <person name="Daum C."/>
            <person name="Lipzen A."/>
            <person name="Yoshinaga Y."/>
            <person name="Schmutz J."/>
            <person name="Saski C."/>
            <person name="Vermerris W."/>
            <person name="Kresovich S."/>
        </authorList>
    </citation>
    <scope>NUCLEOTIDE SEQUENCE</scope>
</reference>
<proteinExistence type="predicted"/>
<dbReference type="CDD" id="cd09917">
    <property type="entry name" value="F-box_SF"/>
    <property type="match status" value="1"/>
</dbReference>
<dbReference type="EMBL" id="CM027687">
    <property type="protein sequence ID" value="KAG0521736.1"/>
    <property type="molecule type" value="Genomic_DNA"/>
</dbReference>
<feature type="domain" description="F-box" evidence="1">
    <location>
        <begin position="20"/>
        <end position="68"/>
    </location>
</feature>
<dbReference type="Pfam" id="PF12937">
    <property type="entry name" value="F-box-like"/>
    <property type="match status" value="1"/>
</dbReference>
<evidence type="ECO:0000313" key="3">
    <source>
        <dbReference type="Proteomes" id="UP000807115"/>
    </source>
</evidence>
<dbReference type="AlphaFoldDB" id="A0A921QJQ4"/>
<dbReference type="KEGG" id="sbi:8084401"/>
<dbReference type="OrthoDB" id="692925at2759"/>
<dbReference type="InterPro" id="IPR056594">
    <property type="entry name" value="AT5G49610-like_b-prop"/>
</dbReference>
<evidence type="ECO:0000313" key="2">
    <source>
        <dbReference type="EMBL" id="KAG0521736.1"/>
    </source>
</evidence>